<organism evidence="1">
    <name type="scientific">Cacopsylla melanoneura</name>
    <dbReference type="NCBI Taxonomy" id="428564"/>
    <lineage>
        <taxon>Eukaryota</taxon>
        <taxon>Metazoa</taxon>
        <taxon>Ecdysozoa</taxon>
        <taxon>Arthropoda</taxon>
        <taxon>Hexapoda</taxon>
        <taxon>Insecta</taxon>
        <taxon>Pterygota</taxon>
        <taxon>Neoptera</taxon>
        <taxon>Paraneoptera</taxon>
        <taxon>Hemiptera</taxon>
        <taxon>Sternorrhyncha</taxon>
        <taxon>Psylloidea</taxon>
        <taxon>Psyllidae</taxon>
        <taxon>Psyllinae</taxon>
        <taxon>Cacopsylla</taxon>
    </lineage>
</organism>
<protein>
    <submittedName>
        <fullName evidence="1">Uncharacterized protein</fullName>
    </submittedName>
</protein>
<name>A0A8D9A5F4_9HEMI</name>
<dbReference type="AlphaFoldDB" id="A0A8D9A5F4"/>
<accession>A0A8D9A5F4</accession>
<dbReference type="EMBL" id="HBUF01548006">
    <property type="protein sequence ID" value="CAG6757836.1"/>
    <property type="molecule type" value="Transcribed_RNA"/>
</dbReference>
<dbReference type="EMBL" id="HBUF01548002">
    <property type="protein sequence ID" value="CAG6757828.1"/>
    <property type="molecule type" value="Transcribed_RNA"/>
</dbReference>
<dbReference type="EMBL" id="HBUF01548005">
    <property type="protein sequence ID" value="CAG6757834.1"/>
    <property type="molecule type" value="Transcribed_RNA"/>
</dbReference>
<reference evidence="1" key="1">
    <citation type="submission" date="2021-05" db="EMBL/GenBank/DDBJ databases">
        <authorList>
            <person name="Alioto T."/>
            <person name="Alioto T."/>
            <person name="Gomez Garrido J."/>
        </authorList>
    </citation>
    <scope>NUCLEOTIDE SEQUENCE</scope>
</reference>
<sequence length="122" mass="14366">MQLRHSCPSHQLKGSIHWIDRLAEPFRVVSIDMQPIMPADSKQTHENLVEISSRKILPQFSRLEITMHKRHSSHSMKLITMQTPSQRNSTSKMNTHWMHTDSTDQMMEDMHQIVDQEEITLH</sequence>
<evidence type="ECO:0000313" key="1">
    <source>
        <dbReference type="EMBL" id="CAG6757836.1"/>
    </source>
</evidence>
<proteinExistence type="predicted"/>